<sequence>MYLITTSIEINAPPATVREKFLDFPSISKYSPDGFIRSISPVDSTKSSIDLQPGDNLNVCAGYGKMKFSPVVSSNTQSKFSWIGSVPGIFTGEHMFRFEEIPASGQEQSRTRFIHEESFTGLLSFLMGNGFLASYAGFGENSKKGFDGFNHDLKAWVEQERTGN</sequence>
<dbReference type="Proteomes" id="UP000215289">
    <property type="component" value="Unassembled WGS sequence"/>
</dbReference>
<organism evidence="1 2">
    <name type="scientific">Aspergillus turcosus</name>
    <dbReference type="NCBI Taxonomy" id="1245748"/>
    <lineage>
        <taxon>Eukaryota</taxon>
        <taxon>Fungi</taxon>
        <taxon>Dikarya</taxon>
        <taxon>Ascomycota</taxon>
        <taxon>Pezizomycotina</taxon>
        <taxon>Eurotiomycetes</taxon>
        <taxon>Eurotiomycetidae</taxon>
        <taxon>Eurotiales</taxon>
        <taxon>Aspergillaceae</taxon>
        <taxon>Aspergillus</taxon>
        <taxon>Aspergillus subgen. Fumigati</taxon>
    </lineage>
</organism>
<evidence type="ECO:0000313" key="1">
    <source>
        <dbReference type="EMBL" id="RLL93320.1"/>
    </source>
</evidence>
<dbReference type="CDD" id="cd07822">
    <property type="entry name" value="SRPBCC_4"/>
    <property type="match status" value="1"/>
</dbReference>
<protein>
    <submittedName>
        <fullName evidence="1">Uncharacterized protein</fullName>
    </submittedName>
</protein>
<dbReference type="OrthoDB" id="509124at2759"/>
<dbReference type="EMBL" id="NIDN02000336">
    <property type="protein sequence ID" value="RLL93320.1"/>
    <property type="molecule type" value="Genomic_DNA"/>
</dbReference>
<accession>A0A421CU92</accession>
<evidence type="ECO:0000313" key="2">
    <source>
        <dbReference type="Proteomes" id="UP000215289"/>
    </source>
</evidence>
<comment type="caution">
    <text evidence="1">The sequence shown here is derived from an EMBL/GenBank/DDBJ whole genome shotgun (WGS) entry which is preliminary data.</text>
</comment>
<dbReference type="STRING" id="1245748.A0A421CU92"/>
<proteinExistence type="predicted"/>
<name>A0A421CU92_9EURO</name>
<gene>
    <name evidence="1" type="ORF">CFD26_101684</name>
</gene>
<dbReference type="Gene3D" id="3.30.530.20">
    <property type="match status" value="1"/>
</dbReference>
<dbReference type="AlphaFoldDB" id="A0A421CU92"/>
<dbReference type="PANTHER" id="PTHR36166">
    <property type="entry name" value="CHROMOSOME 9, WHOLE GENOME SHOTGUN SEQUENCE"/>
    <property type="match status" value="1"/>
</dbReference>
<dbReference type="SUPFAM" id="SSF55961">
    <property type="entry name" value="Bet v1-like"/>
    <property type="match status" value="1"/>
</dbReference>
<dbReference type="InterPro" id="IPR023393">
    <property type="entry name" value="START-like_dom_sf"/>
</dbReference>
<reference evidence="1 2" key="1">
    <citation type="submission" date="2018-08" db="EMBL/GenBank/DDBJ databases">
        <title>Draft genome sequences of two Aspergillus turcosus clinical strains isolated from bronchoalveolar lavage fluid: one azole-susceptible and the other azole-resistant.</title>
        <authorList>
            <person name="Parent-Michaud M."/>
            <person name="Dufresne P.J."/>
            <person name="Fournier E."/>
            <person name="Martineau C."/>
            <person name="Moreira S."/>
            <person name="Perkins V."/>
            <person name="De Repentigny L."/>
            <person name="Dufresne S.F."/>
        </authorList>
    </citation>
    <scope>NUCLEOTIDE SEQUENCE [LARGE SCALE GENOMIC DNA]</scope>
    <source>
        <strain evidence="1">HMR AF 1038</strain>
    </source>
</reference>
<dbReference type="PANTHER" id="PTHR36166:SF1">
    <property type="entry name" value="SRPBCC DOMAIN-CONTAINING PROTEIN"/>
    <property type="match status" value="1"/>
</dbReference>
<keyword evidence="2" id="KW-1185">Reference proteome</keyword>